<keyword evidence="4" id="KW-1185">Reference proteome</keyword>
<dbReference type="InterPro" id="IPR043129">
    <property type="entry name" value="ATPase_NBD"/>
</dbReference>
<dbReference type="Gene3D" id="3.30.30.30">
    <property type="match status" value="1"/>
</dbReference>
<proteinExistence type="predicted"/>
<name>A0A0P0YBQ2_ORYSJ</name>
<sequence length="105" mass="11628">MLFITYEICVCSFHFFSACYADAKRLIGRRFTDASVQSDIKLWPFKVIAGPGDKSTIVVQYKGEEKQVAAEMPSVSSARDLLMLLSRVILCSGPSRSSLDLVTSQ</sequence>
<dbReference type="EMBL" id="AP014968">
    <property type="protein sequence ID" value="BAT17726.1"/>
    <property type="molecule type" value="Genomic_DNA"/>
</dbReference>
<dbReference type="GO" id="GO:0140662">
    <property type="term" value="F:ATP-dependent protein folding chaperone"/>
    <property type="evidence" value="ECO:0007669"/>
    <property type="project" value="InterPro"/>
</dbReference>
<reference evidence="4" key="1">
    <citation type="journal article" date="2005" name="Nature">
        <title>The map-based sequence of the rice genome.</title>
        <authorList>
            <consortium name="International rice genome sequencing project (IRGSP)"/>
            <person name="Matsumoto T."/>
            <person name="Wu J."/>
            <person name="Kanamori H."/>
            <person name="Katayose Y."/>
            <person name="Fujisawa M."/>
            <person name="Namiki N."/>
            <person name="Mizuno H."/>
            <person name="Yamamoto K."/>
            <person name="Antonio B.A."/>
            <person name="Baba T."/>
            <person name="Sakata K."/>
            <person name="Nagamura Y."/>
            <person name="Aoki H."/>
            <person name="Arikawa K."/>
            <person name="Arita K."/>
            <person name="Bito T."/>
            <person name="Chiden Y."/>
            <person name="Fujitsuka N."/>
            <person name="Fukunaka R."/>
            <person name="Hamada M."/>
            <person name="Harada C."/>
            <person name="Hayashi A."/>
            <person name="Hijishita S."/>
            <person name="Honda M."/>
            <person name="Hosokawa S."/>
            <person name="Ichikawa Y."/>
            <person name="Idonuma A."/>
            <person name="Iijima M."/>
            <person name="Ikeda M."/>
            <person name="Ikeno M."/>
            <person name="Ito K."/>
            <person name="Ito S."/>
            <person name="Ito T."/>
            <person name="Ito Y."/>
            <person name="Ito Y."/>
            <person name="Iwabuchi A."/>
            <person name="Kamiya K."/>
            <person name="Karasawa W."/>
            <person name="Kurita K."/>
            <person name="Katagiri S."/>
            <person name="Kikuta A."/>
            <person name="Kobayashi H."/>
            <person name="Kobayashi N."/>
            <person name="Machita K."/>
            <person name="Maehara T."/>
            <person name="Masukawa M."/>
            <person name="Mizubayashi T."/>
            <person name="Mukai Y."/>
            <person name="Nagasaki H."/>
            <person name="Nagata Y."/>
            <person name="Naito S."/>
            <person name="Nakashima M."/>
            <person name="Nakama Y."/>
            <person name="Nakamichi Y."/>
            <person name="Nakamura M."/>
            <person name="Meguro A."/>
            <person name="Negishi M."/>
            <person name="Ohta I."/>
            <person name="Ohta T."/>
            <person name="Okamoto M."/>
            <person name="Ono N."/>
            <person name="Saji S."/>
            <person name="Sakaguchi M."/>
            <person name="Sakai K."/>
            <person name="Shibata M."/>
            <person name="Shimokawa T."/>
            <person name="Song J."/>
            <person name="Takazaki Y."/>
            <person name="Terasawa K."/>
            <person name="Tsugane M."/>
            <person name="Tsuji K."/>
            <person name="Ueda S."/>
            <person name="Waki K."/>
            <person name="Yamagata H."/>
            <person name="Yamamoto M."/>
            <person name="Yamamoto S."/>
            <person name="Yamane H."/>
            <person name="Yoshiki S."/>
            <person name="Yoshihara R."/>
            <person name="Yukawa K."/>
            <person name="Zhong H."/>
            <person name="Yano M."/>
            <person name="Yuan Q."/>
            <person name="Ouyang S."/>
            <person name="Liu J."/>
            <person name="Jones K.M."/>
            <person name="Gansberger K."/>
            <person name="Moffat K."/>
            <person name="Hill J."/>
            <person name="Bera J."/>
            <person name="Fadrosh D."/>
            <person name="Jin S."/>
            <person name="Johri S."/>
            <person name="Kim M."/>
            <person name="Overton L."/>
            <person name="Reardon M."/>
            <person name="Tsitrin T."/>
            <person name="Vuong H."/>
            <person name="Weaver B."/>
            <person name="Ciecko A."/>
            <person name="Tallon L."/>
            <person name="Jackson J."/>
            <person name="Pai G."/>
            <person name="Aken S.V."/>
            <person name="Utterback T."/>
            <person name="Reidmuller S."/>
            <person name="Feldblyum T."/>
            <person name="Hsiao J."/>
            <person name="Zismann V."/>
            <person name="Iobst S."/>
            <person name="de Vazeille A.R."/>
            <person name="Buell C.R."/>
            <person name="Ying K."/>
            <person name="Li Y."/>
            <person name="Lu T."/>
            <person name="Huang Y."/>
            <person name="Zhao Q."/>
            <person name="Feng Q."/>
            <person name="Zhang L."/>
            <person name="Zhu J."/>
            <person name="Weng Q."/>
            <person name="Mu J."/>
            <person name="Lu Y."/>
            <person name="Fan D."/>
            <person name="Liu Y."/>
            <person name="Guan J."/>
            <person name="Zhang Y."/>
            <person name="Yu S."/>
            <person name="Liu X."/>
            <person name="Zhang Y."/>
            <person name="Hong G."/>
            <person name="Han B."/>
            <person name="Choisne N."/>
            <person name="Demange N."/>
            <person name="Orjeda G."/>
            <person name="Samain S."/>
            <person name="Cattolico L."/>
            <person name="Pelletier E."/>
            <person name="Couloux A."/>
            <person name="Segurens B."/>
            <person name="Wincker P."/>
            <person name="D'Hont A."/>
            <person name="Scarpelli C."/>
            <person name="Weissenbach J."/>
            <person name="Salanoubat M."/>
            <person name="Quetier F."/>
            <person name="Yu Y."/>
            <person name="Kim H.R."/>
            <person name="Rambo T."/>
            <person name="Currie J."/>
            <person name="Collura K."/>
            <person name="Luo M."/>
            <person name="Yang T."/>
            <person name="Ammiraju J.S.S."/>
            <person name="Engler F."/>
            <person name="Soderlund C."/>
            <person name="Wing R.A."/>
            <person name="Palmer L.E."/>
            <person name="de la Bastide M."/>
            <person name="Spiegel L."/>
            <person name="Nascimento L."/>
            <person name="Zutavern T."/>
            <person name="O'Shaughnessy A."/>
            <person name="Dike S."/>
            <person name="Dedhia N."/>
            <person name="Preston R."/>
            <person name="Balija V."/>
            <person name="McCombie W.R."/>
            <person name="Chow T."/>
            <person name="Chen H."/>
            <person name="Chung M."/>
            <person name="Chen C."/>
            <person name="Shaw J."/>
            <person name="Wu H."/>
            <person name="Hsiao K."/>
            <person name="Chao Y."/>
            <person name="Chu M."/>
            <person name="Cheng C."/>
            <person name="Hour A."/>
            <person name="Lee P."/>
            <person name="Lin S."/>
            <person name="Lin Y."/>
            <person name="Liou J."/>
            <person name="Liu S."/>
            <person name="Hsing Y."/>
            <person name="Raghuvanshi S."/>
            <person name="Mohanty A."/>
            <person name="Bharti A.K."/>
            <person name="Gaur A."/>
            <person name="Gupta V."/>
            <person name="Kumar D."/>
            <person name="Ravi V."/>
            <person name="Vij S."/>
            <person name="Kapur A."/>
            <person name="Khurana P."/>
            <person name="Khurana P."/>
            <person name="Khurana J.P."/>
            <person name="Tyagi A.K."/>
            <person name="Gaikwad K."/>
            <person name="Singh A."/>
            <person name="Dalal V."/>
            <person name="Srivastava S."/>
            <person name="Dixit A."/>
            <person name="Pal A.K."/>
            <person name="Ghazi I.A."/>
            <person name="Yadav M."/>
            <person name="Pandit A."/>
            <person name="Bhargava A."/>
            <person name="Sureshbabu K."/>
            <person name="Batra K."/>
            <person name="Sharma T.R."/>
            <person name="Mohapatra T."/>
            <person name="Singh N.K."/>
            <person name="Messing J."/>
            <person name="Nelson A.B."/>
            <person name="Fuks G."/>
            <person name="Kavchok S."/>
            <person name="Keizer G."/>
            <person name="Linton E."/>
            <person name="Llaca V."/>
            <person name="Song R."/>
            <person name="Tanyolac B."/>
            <person name="Young S."/>
            <person name="Ho-Il K."/>
            <person name="Hahn J.H."/>
            <person name="Sangsakoo G."/>
            <person name="Vanavichit A."/>
            <person name="de Mattos Luiz.A.T."/>
            <person name="Zimmer P.D."/>
            <person name="Malone G."/>
            <person name="Dellagostin O."/>
            <person name="de Oliveira A.C."/>
            <person name="Bevan M."/>
            <person name="Bancroft I."/>
            <person name="Minx P."/>
            <person name="Cordum H."/>
            <person name="Wilson R."/>
            <person name="Cheng Z."/>
            <person name="Jin W."/>
            <person name="Jiang J."/>
            <person name="Leong S.A."/>
            <person name="Iwama H."/>
            <person name="Gojobori T."/>
            <person name="Itoh T."/>
            <person name="Niimura Y."/>
            <person name="Fujii Y."/>
            <person name="Habara T."/>
            <person name="Sakai H."/>
            <person name="Sato Y."/>
            <person name="Wilson G."/>
            <person name="Kumar K."/>
            <person name="McCouch S."/>
            <person name="Juretic N."/>
            <person name="Hoen D."/>
            <person name="Wright S."/>
            <person name="Bruskiewich R."/>
            <person name="Bureau T."/>
            <person name="Miyao A."/>
            <person name="Hirochika H."/>
            <person name="Nishikawa T."/>
            <person name="Kadowaki K."/>
            <person name="Sugiura M."/>
            <person name="Burr B."/>
            <person name="Sasaki T."/>
        </authorList>
    </citation>
    <scope>NUCLEOTIDE SEQUENCE [LARGE SCALE GENOMIC DNA]</scope>
    <source>
        <strain evidence="4">cv. Nipponbare</strain>
    </source>
</reference>
<reference evidence="3 4" key="3">
    <citation type="journal article" date="2013" name="Rice">
        <title>Improvement of the Oryza sativa Nipponbare reference genome using next generation sequence and optical map data.</title>
        <authorList>
            <person name="Kawahara Y."/>
            <person name="de la Bastide M."/>
            <person name="Hamilton J.P."/>
            <person name="Kanamori H."/>
            <person name="McCombie W.R."/>
            <person name="Ouyang S."/>
            <person name="Schwartz D.C."/>
            <person name="Tanaka T."/>
            <person name="Wu J."/>
            <person name="Zhou S."/>
            <person name="Childs K.L."/>
            <person name="Davidson R.M."/>
            <person name="Lin H."/>
            <person name="Quesada-Ocampo L."/>
            <person name="Vaillancourt B."/>
            <person name="Sakai H."/>
            <person name="Lee S.S."/>
            <person name="Kim J."/>
            <person name="Numa H."/>
            <person name="Itoh T."/>
            <person name="Buell C.R."/>
            <person name="Matsumoto T."/>
        </authorList>
    </citation>
    <scope>NUCLEOTIDE SEQUENCE [LARGE SCALE GENOMIC DNA]</scope>
    <source>
        <strain evidence="4">cv. Nipponbare</strain>
    </source>
</reference>
<dbReference type="InterPro" id="IPR013126">
    <property type="entry name" value="Hsp_70_fam"/>
</dbReference>
<evidence type="ECO:0000256" key="1">
    <source>
        <dbReference type="ARBA" id="ARBA00022741"/>
    </source>
</evidence>
<evidence type="ECO:0000313" key="3">
    <source>
        <dbReference type="EMBL" id="BAT17726.1"/>
    </source>
</evidence>
<gene>
    <name evidence="3" type="ordered locus">Os12g0569700</name>
    <name evidence="3" type="ORF">OSNPB_120569700</name>
</gene>
<keyword evidence="2" id="KW-0067">ATP-binding</keyword>
<accession>A0A0P0YBQ2</accession>
<dbReference type="FunFam" id="3.30.30.30:FF:000001">
    <property type="entry name" value="heat shock 70 kDa protein-like"/>
    <property type="match status" value="1"/>
</dbReference>
<dbReference type="Proteomes" id="UP000059680">
    <property type="component" value="Chromosome 12"/>
</dbReference>
<dbReference type="Gramene" id="Os12t0569700-01">
    <property type="protein sequence ID" value="Os12t0569700-01"/>
    <property type="gene ID" value="Os12g0569700"/>
</dbReference>
<evidence type="ECO:0000313" key="4">
    <source>
        <dbReference type="Proteomes" id="UP000059680"/>
    </source>
</evidence>
<organism evidence="3 4">
    <name type="scientific">Oryza sativa subsp. japonica</name>
    <name type="common">Rice</name>
    <dbReference type="NCBI Taxonomy" id="39947"/>
    <lineage>
        <taxon>Eukaryota</taxon>
        <taxon>Viridiplantae</taxon>
        <taxon>Streptophyta</taxon>
        <taxon>Embryophyta</taxon>
        <taxon>Tracheophyta</taxon>
        <taxon>Spermatophyta</taxon>
        <taxon>Magnoliopsida</taxon>
        <taxon>Liliopsida</taxon>
        <taxon>Poales</taxon>
        <taxon>Poaceae</taxon>
        <taxon>BOP clade</taxon>
        <taxon>Oryzoideae</taxon>
        <taxon>Oryzeae</taxon>
        <taxon>Oryzinae</taxon>
        <taxon>Oryza</taxon>
        <taxon>Oryza sativa</taxon>
    </lineage>
</organism>
<protein>
    <submittedName>
        <fullName evidence="3">Os12g0569700 protein</fullName>
    </submittedName>
</protein>
<dbReference type="Pfam" id="PF00012">
    <property type="entry name" value="HSP70"/>
    <property type="match status" value="1"/>
</dbReference>
<dbReference type="GO" id="GO:0005524">
    <property type="term" value="F:ATP binding"/>
    <property type="evidence" value="ECO:0007669"/>
    <property type="project" value="UniProtKB-KW"/>
</dbReference>
<evidence type="ECO:0000256" key="2">
    <source>
        <dbReference type="ARBA" id="ARBA00022840"/>
    </source>
</evidence>
<dbReference type="AlphaFoldDB" id="A0A0P0YBQ2"/>
<dbReference type="SUPFAM" id="SSF53067">
    <property type="entry name" value="Actin-like ATPase domain"/>
    <property type="match status" value="1"/>
</dbReference>
<dbReference type="ExpressionAtlas" id="A0A0P0YBQ2">
    <property type="expression patterns" value="baseline and differential"/>
</dbReference>
<keyword evidence="1" id="KW-0547">Nucleotide-binding</keyword>
<reference evidence="3 4" key="2">
    <citation type="journal article" date="2013" name="Plant Cell Physiol.">
        <title>Rice Annotation Project Database (RAP-DB): an integrative and interactive database for rice genomics.</title>
        <authorList>
            <person name="Sakai H."/>
            <person name="Lee S.S."/>
            <person name="Tanaka T."/>
            <person name="Numa H."/>
            <person name="Kim J."/>
            <person name="Kawahara Y."/>
            <person name="Wakimoto H."/>
            <person name="Yang C.C."/>
            <person name="Iwamoto M."/>
            <person name="Abe T."/>
            <person name="Yamada Y."/>
            <person name="Muto A."/>
            <person name="Inokuchi H."/>
            <person name="Ikemura T."/>
            <person name="Matsumoto T."/>
            <person name="Sasaki T."/>
            <person name="Itoh T."/>
        </authorList>
    </citation>
    <scope>NUCLEOTIDE SEQUENCE [LARGE SCALE GENOMIC DNA]</scope>
    <source>
        <strain evidence="4">cv. Nipponbare</strain>
    </source>
</reference>
<dbReference type="PANTHER" id="PTHR19375">
    <property type="entry name" value="HEAT SHOCK PROTEIN 70KDA"/>
    <property type="match status" value="1"/>
</dbReference>